<accession>A0A5A5RN15</accession>
<reference evidence="1 2" key="1">
    <citation type="submission" date="2018-09" db="EMBL/GenBank/DDBJ databases">
        <title>Evolutionary history of phycoerythrin pigmentation in the water bloom-forming cyanobacterium Microcystis aeruginosa.</title>
        <authorList>
            <person name="Tanabe Y."/>
            <person name="Tanabe Y."/>
            <person name="Yamaguchi H."/>
        </authorList>
    </citation>
    <scope>NUCLEOTIDE SEQUENCE [LARGE SCALE GENOMIC DNA]</scope>
    <source>
        <strain evidence="1 2">NIES-2520</strain>
    </source>
</reference>
<dbReference type="EMBL" id="BHVP01000018">
    <property type="protein sequence ID" value="GCA74562.1"/>
    <property type="molecule type" value="Genomic_DNA"/>
</dbReference>
<gene>
    <name evidence="1" type="ORF">MiTe_01387</name>
</gene>
<comment type="caution">
    <text evidence="1">The sequence shown here is derived from an EMBL/GenBank/DDBJ whole genome shotgun (WGS) entry which is preliminary data.</text>
</comment>
<name>A0A5A5RN15_MICAE</name>
<organism evidence="1 2">
    <name type="scientific">Microcystis aeruginosa NIES-2520</name>
    <dbReference type="NCBI Taxonomy" id="2303982"/>
    <lineage>
        <taxon>Bacteria</taxon>
        <taxon>Bacillati</taxon>
        <taxon>Cyanobacteriota</taxon>
        <taxon>Cyanophyceae</taxon>
        <taxon>Oscillatoriophycideae</taxon>
        <taxon>Chroococcales</taxon>
        <taxon>Microcystaceae</taxon>
        <taxon>Microcystis</taxon>
    </lineage>
</organism>
<sequence>MPPYRTILSNEEPLISYLVIYLSSSLSLITDYCSLITDYCSLITELVLPQPHRKR</sequence>
<evidence type="ECO:0000313" key="1">
    <source>
        <dbReference type="EMBL" id="GCA74562.1"/>
    </source>
</evidence>
<dbReference type="AlphaFoldDB" id="A0A5A5RN15"/>
<dbReference type="Proteomes" id="UP000324917">
    <property type="component" value="Unassembled WGS sequence"/>
</dbReference>
<proteinExistence type="predicted"/>
<evidence type="ECO:0000313" key="2">
    <source>
        <dbReference type="Proteomes" id="UP000324917"/>
    </source>
</evidence>
<protein>
    <submittedName>
        <fullName evidence="1">Uncharacterized protein</fullName>
    </submittedName>
</protein>